<evidence type="ECO:0000313" key="3">
    <source>
        <dbReference type="EMBL" id="PWK19329.1"/>
    </source>
</evidence>
<protein>
    <submittedName>
        <fullName evidence="2">Rhodanese-like domain-containing protein</fullName>
    </submittedName>
    <submittedName>
        <fullName evidence="3">Rhodanese-related sulfurtransferase</fullName>
    </submittedName>
</protein>
<dbReference type="Proteomes" id="UP000245667">
    <property type="component" value="Unassembled WGS sequence"/>
</dbReference>
<dbReference type="RefSeq" id="WP_109654696.1">
    <property type="nucleotide sequence ID" value="NZ_JACWLN010000015.1"/>
</dbReference>
<sequence>MADLSQKEWVEQLKADDNAFVLDVRTPAEFQQGFIPDASNIDIYLGQQFVSELEKLDKSKSYYVYCRSGARSGQACNIMKGMGFKKAFNLQGGIMAWEGEVVR</sequence>
<dbReference type="AlphaFoldDB" id="A0A316DQ86"/>
<dbReference type="OrthoDB" id="9808735at2"/>
<reference evidence="3 4" key="1">
    <citation type="submission" date="2018-05" db="EMBL/GenBank/DDBJ databases">
        <title>Genomic Encyclopedia of Archaeal and Bacterial Type Strains, Phase II (KMG-II): from individual species to whole genera.</title>
        <authorList>
            <person name="Goeker M."/>
        </authorList>
    </citation>
    <scope>NUCLEOTIDE SEQUENCE [LARGE SCALE GENOMIC DNA]</scope>
    <source>
        <strain evidence="3 4">DSM 23514</strain>
    </source>
</reference>
<dbReference type="EMBL" id="JACWLN010000015">
    <property type="protein sequence ID" value="MBD1262913.1"/>
    <property type="molecule type" value="Genomic_DNA"/>
</dbReference>
<dbReference type="PANTHER" id="PTHR43031">
    <property type="entry name" value="FAD-DEPENDENT OXIDOREDUCTASE"/>
    <property type="match status" value="1"/>
</dbReference>
<dbReference type="GO" id="GO:0016740">
    <property type="term" value="F:transferase activity"/>
    <property type="evidence" value="ECO:0007669"/>
    <property type="project" value="UniProtKB-KW"/>
</dbReference>
<dbReference type="Proteomes" id="UP000651837">
    <property type="component" value="Unassembled WGS sequence"/>
</dbReference>
<evidence type="ECO:0000313" key="2">
    <source>
        <dbReference type="EMBL" id="MBD1262913.1"/>
    </source>
</evidence>
<keyword evidence="3" id="KW-0808">Transferase</keyword>
<evidence type="ECO:0000313" key="5">
    <source>
        <dbReference type="Proteomes" id="UP000651837"/>
    </source>
</evidence>
<feature type="domain" description="Rhodanese" evidence="1">
    <location>
        <begin position="15"/>
        <end position="103"/>
    </location>
</feature>
<dbReference type="Gene3D" id="3.40.250.10">
    <property type="entry name" value="Rhodanese-like domain"/>
    <property type="match status" value="1"/>
</dbReference>
<dbReference type="SMART" id="SM00450">
    <property type="entry name" value="RHOD"/>
    <property type="match status" value="1"/>
</dbReference>
<dbReference type="SUPFAM" id="SSF52821">
    <property type="entry name" value="Rhodanese/Cell cycle control phosphatase"/>
    <property type="match status" value="1"/>
</dbReference>
<accession>A0A316DQ86</accession>
<dbReference type="Pfam" id="PF00581">
    <property type="entry name" value="Rhodanese"/>
    <property type="match status" value="1"/>
</dbReference>
<dbReference type="EMBL" id="QGGQ01000015">
    <property type="protein sequence ID" value="PWK19329.1"/>
    <property type="molecule type" value="Genomic_DNA"/>
</dbReference>
<reference evidence="2 5" key="2">
    <citation type="submission" date="2020-07" db="EMBL/GenBank/DDBJ databases">
        <title>The draft genome sequence of Maribacter polysiphoniae KCTC 22021.</title>
        <authorList>
            <person name="Mu L."/>
        </authorList>
    </citation>
    <scope>NUCLEOTIDE SEQUENCE [LARGE SCALE GENOMIC DNA]</scope>
    <source>
        <strain evidence="2 5">KCTC 22021</strain>
    </source>
</reference>
<keyword evidence="5" id="KW-1185">Reference proteome</keyword>
<dbReference type="PANTHER" id="PTHR43031:SF16">
    <property type="entry name" value="OXIDOREDUCTASE"/>
    <property type="match status" value="1"/>
</dbReference>
<evidence type="ECO:0000313" key="4">
    <source>
        <dbReference type="Proteomes" id="UP000245667"/>
    </source>
</evidence>
<comment type="caution">
    <text evidence="3">The sequence shown here is derived from an EMBL/GenBank/DDBJ whole genome shotgun (WGS) entry which is preliminary data.</text>
</comment>
<organism evidence="3 4">
    <name type="scientific">Maribacter polysiphoniae</name>
    <dbReference type="NCBI Taxonomy" id="429344"/>
    <lineage>
        <taxon>Bacteria</taxon>
        <taxon>Pseudomonadati</taxon>
        <taxon>Bacteroidota</taxon>
        <taxon>Flavobacteriia</taxon>
        <taxon>Flavobacteriales</taxon>
        <taxon>Flavobacteriaceae</taxon>
        <taxon>Maribacter</taxon>
    </lineage>
</organism>
<dbReference type="InterPro" id="IPR001763">
    <property type="entry name" value="Rhodanese-like_dom"/>
</dbReference>
<gene>
    <name evidence="2" type="ORF">HZY62_20145</name>
    <name evidence="3" type="ORF">LX92_04181</name>
</gene>
<dbReference type="InterPro" id="IPR036873">
    <property type="entry name" value="Rhodanese-like_dom_sf"/>
</dbReference>
<dbReference type="CDD" id="cd00158">
    <property type="entry name" value="RHOD"/>
    <property type="match status" value="1"/>
</dbReference>
<proteinExistence type="predicted"/>
<name>A0A316DQ86_9FLAO</name>
<dbReference type="PROSITE" id="PS50206">
    <property type="entry name" value="RHODANESE_3"/>
    <property type="match status" value="1"/>
</dbReference>
<evidence type="ECO:0000259" key="1">
    <source>
        <dbReference type="PROSITE" id="PS50206"/>
    </source>
</evidence>
<dbReference type="InterPro" id="IPR050229">
    <property type="entry name" value="GlpE_sulfurtransferase"/>
</dbReference>